<keyword evidence="8" id="KW-1185">Reference proteome</keyword>
<evidence type="ECO:0008006" key="9">
    <source>
        <dbReference type="Google" id="ProtNLM"/>
    </source>
</evidence>
<feature type="transmembrane region" description="Helical" evidence="6">
    <location>
        <begin position="149"/>
        <end position="168"/>
    </location>
</feature>
<dbReference type="KEGG" id="tsn:W908_00870"/>
<feature type="transmembrane region" description="Helical" evidence="6">
    <location>
        <begin position="6"/>
        <end position="28"/>
    </location>
</feature>
<dbReference type="PANTHER" id="PTHR30086:SF20">
    <property type="entry name" value="ARGININE EXPORTER PROTEIN ARGO-RELATED"/>
    <property type="match status" value="1"/>
</dbReference>
<proteinExistence type="predicted"/>
<gene>
    <name evidence="7" type="ORF">W908_00870</name>
</gene>
<evidence type="ECO:0000256" key="1">
    <source>
        <dbReference type="ARBA" id="ARBA00004651"/>
    </source>
</evidence>
<feature type="transmembrane region" description="Helical" evidence="6">
    <location>
        <begin position="180"/>
        <end position="201"/>
    </location>
</feature>
<feature type="transmembrane region" description="Helical" evidence="6">
    <location>
        <begin position="40"/>
        <end position="62"/>
    </location>
</feature>
<dbReference type="EMBL" id="CP006911">
    <property type="protein sequence ID" value="ALE02602.1"/>
    <property type="molecule type" value="Genomic_DNA"/>
</dbReference>
<dbReference type="GO" id="GO:0005886">
    <property type="term" value="C:plasma membrane"/>
    <property type="evidence" value="ECO:0007669"/>
    <property type="project" value="UniProtKB-SubCell"/>
</dbReference>
<evidence type="ECO:0000256" key="3">
    <source>
        <dbReference type="ARBA" id="ARBA00022692"/>
    </source>
</evidence>
<keyword evidence="5 6" id="KW-0472">Membrane</keyword>
<evidence type="ECO:0000256" key="5">
    <source>
        <dbReference type="ARBA" id="ARBA00023136"/>
    </source>
</evidence>
<dbReference type="InterPro" id="IPR001123">
    <property type="entry name" value="LeuE-type"/>
</dbReference>
<evidence type="ECO:0000256" key="2">
    <source>
        <dbReference type="ARBA" id="ARBA00022475"/>
    </source>
</evidence>
<evidence type="ECO:0000313" key="8">
    <source>
        <dbReference type="Proteomes" id="UP000068905"/>
    </source>
</evidence>
<dbReference type="PANTHER" id="PTHR30086">
    <property type="entry name" value="ARGININE EXPORTER PROTEIN ARGO"/>
    <property type="match status" value="1"/>
</dbReference>
<keyword evidence="3 6" id="KW-0812">Transmembrane</keyword>
<dbReference type="RefSeq" id="WP_053819568.1">
    <property type="nucleotide sequence ID" value="NZ_CP006911.1"/>
</dbReference>
<feature type="transmembrane region" description="Helical" evidence="6">
    <location>
        <begin position="111"/>
        <end position="129"/>
    </location>
</feature>
<evidence type="ECO:0000256" key="6">
    <source>
        <dbReference type="SAM" id="Phobius"/>
    </source>
</evidence>
<dbReference type="Pfam" id="PF01810">
    <property type="entry name" value="LysE"/>
    <property type="match status" value="1"/>
</dbReference>
<name>A0A0M4LI40_9GAMM</name>
<sequence length="202" mass="22069">MEINIFLVLGFTLFIFAVTPGPGTLALLSISTSRGLASAIFFSIGMTLGDLSYLTIVIFSLNALADLITPVTNAVQYFGACYLFYLGYSQWRAGKFSMDNDISAQSHLKELLMGFLLAGTNPKVMIFYLSVLPSLIDLNQVSLSYGLKIVATVAISLLFGLLFIGILGKKLRQLISSDKMALRVNRIFGVIMIGVGFSLFYF</sequence>
<dbReference type="Proteomes" id="UP000068905">
    <property type="component" value="Chromosome"/>
</dbReference>
<dbReference type="STRING" id="1125411.W908_00870"/>
<organism evidence="7 8">
    <name type="scientific">Candidatus Pseudothioglobus singularis PS1</name>
    <dbReference type="NCBI Taxonomy" id="1125411"/>
    <lineage>
        <taxon>Bacteria</taxon>
        <taxon>Pseudomonadati</taxon>
        <taxon>Pseudomonadota</taxon>
        <taxon>Gammaproteobacteria</taxon>
        <taxon>Candidatus Pseudothioglobaceae</taxon>
        <taxon>Candidatus Pseudothioglobus</taxon>
    </lineage>
</organism>
<dbReference type="GO" id="GO:0015171">
    <property type="term" value="F:amino acid transmembrane transporter activity"/>
    <property type="evidence" value="ECO:0007669"/>
    <property type="project" value="TreeGrafter"/>
</dbReference>
<evidence type="ECO:0000313" key="7">
    <source>
        <dbReference type="EMBL" id="ALE02602.1"/>
    </source>
</evidence>
<comment type="subcellular location">
    <subcellularLocation>
        <location evidence="1">Cell membrane</location>
        <topology evidence="1">Multi-pass membrane protein</topology>
    </subcellularLocation>
</comment>
<keyword evidence="4 6" id="KW-1133">Transmembrane helix</keyword>
<dbReference type="OrthoDB" id="9804822at2"/>
<dbReference type="AlphaFoldDB" id="A0A0M4LI40"/>
<keyword evidence="2" id="KW-1003">Cell membrane</keyword>
<reference evidence="7 8" key="1">
    <citation type="journal article" date="2015" name="Genome Announc.">
        <title>Genome Sequence of 'Candidatus Thioglobus singularis' Strain PS1, a Mixotroph from the SUP05 Clade of Marine Gammaproteobacteria.</title>
        <authorList>
            <person name="Marshall K.T."/>
            <person name="Morris R.M."/>
        </authorList>
    </citation>
    <scope>NUCLEOTIDE SEQUENCE [LARGE SCALE GENOMIC DNA]</scope>
    <source>
        <strain evidence="7 8">PS1</strain>
    </source>
</reference>
<evidence type="ECO:0000256" key="4">
    <source>
        <dbReference type="ARBA" id="ARBA00022989"/>
    </source>
</evidence>
<accession>A0A0M4LI40</accession>
<protein>
    <recommendedName>
        <fullName evidence="9">Lysine transporter LysE</fullName>
    </recommendedName>
</protein>
<feature type="transmembrane region" description="Helical" evidence="6">
    <location>
        <begin position="74"/>
        <end position="91"/>
    </location>
</feature>